<keyword evidence="3" id="KW-0489">Methyltransferase</keyword>
<dbReference type="OrthoDB" id="9801692at2"/>
<keyword evidence="4" id="KW-1185">Reference proteome</keyword>
<dbReference type="EMBL" id="FTOH01000005">
    <property type="protein sequence ID" value="SIS82996.1"/>
    <property type="molecule type" value="Genomic_DNA"/>
</dbReference>
<dbReference type="SUPFAM" id="SSF53335">
    <property type="entry name" value="S-adenosyl-L-methionine-dependent methyltransferases"/>
    <property type="match status" value="1"/>
</dbReference>
<dbReference type="GO" id="GO:0032259">
    <property type="term" value="P:methylation"/>
    <property type="evidence" value="ECO:0007669"/>
    <property type="project" value="UniProtKB-KW"/>
</dbReference>
<dbReference type="PIRSF" id="PIRSF031679">
    <property type="entry name" value="Mtase_Alr7345_prd"/>
    <property type="match status" value="1"/>
</dbReference>
<dbReference type="Gene3D" id="3.40.50.150">
    <property type="entry name" value="Vaccinia Virus protein VP39"/>
    <property type="match status" value="1"/>
</dbReference>
<evidence type="ECO:0000313" key="4">
    <source>
        <dbReference type="Proteomes" id="UP000185639"/>
    </source>
</evidence>
<feature type="chain" id="PRO_5012478695" evidence="2">
    <location>
        <begin position="20"/>
        <end position="289"/>
    </location>
</feature>
<accession>A0A1N7MA63</accession>
<feature type="signal peptide" evidence="2">
    <location>
        <begin position="1"/>
        <end position="19"/>
    </location>
</feature>
<dbReference type="InterPro" id="IPR029063">
    <property type="entry name" value="SAM-dependent_MTases_sf"/>
</dbReference>
<feature type="region of interest" description="Disordered" evidence="1">
    <location>
        <begin position="242"/>
        <end position="261"/>
    </location>
</feature>
<feature type="region of interest" description="Disordered" evidence="1">
    <location>
        <begin position="30"/>
        <end position="59"/>
    </location>
</feature>
<protein>
    <submittedName>
        <fullName evidence="3">Predicted methyltransferase</fullName>
    </submittedName>
</protein>
<gene>
    <name evidence="3" type="ORF">SAMN05421686_10556</name>
</gene>
<evidence type="ECO:0000256" key="2">
    <source>
        <dbReference type="SAM" id="SignalP"/>
    </source>
</evidence>
<evidence type="ECO:0000256" key="1">
    <source>
        <dbReference type="SAM" id="MobiDB-lite"/>
    </source>
</evidence>
<evidence type="ECO:0000313" key="3">
    <source>
        <dbReference type="EMBL" id="SIS82996.1"/>
    </source>
</evidence>
<dbReference type="Proteomes" id="UP000185639">
    <property type="component" value="Unassembled WGS sequence"/>
</dbReference>
<name>A0A1N7MA63_9GAMM</name>
<sequence>MKTVLLSTTATIITAALLAACSPESTNTDEAAKAKLPAKQAATPDDTAAKPKVAPTRSAAELARDQYRHPAETLMFFQVEPSHTVVELWPGGGWYTAILAPYLKNNGQLIAAHFPADSEISFFQKSRAAFNKRFLLQPELYGNIYVTELAPPQKLTIAQAGEADRVLTFRNVHNWMRNRQEQAVFDEAFRVLKQGGILGVVEHRAPDSFSREEMVETGYVTESYVTQLAINAGFVPAGHSEINANPKDSRDHPHGVWSLPPTLRGGDVNRAGFMAMGESDRMTLKFRKP</sequence>
<dbReference type="GO" id="GO:0008168">
    <property type="term" value="F:methyltransferase activity"/>
    <property type="evidence" value="ECO:0007669"/>
    <property type="project" value="UniProtKB-KW"/>
</dbReference>
<reference evidence="4" key="1">
    <citation type="submission" date="2017-01" db="EMBL/GenBank/DDBJ databases">
        <authorList>
            <person name="Varghese N."/>
            <person name="Submissions S."/>
        </authorList>
    </citation>
    <scope>NUCLEOTIDE SEQUENCE [LARGE SCALE GENOMIC DNA]</scope>
    <source>
        <strain evidence="4">DSM 24913</strain>
    </source>
</reference>
<organism evidence="3 4">
    <name type="scientific">Thalassolituus maritimus</name>
    <dbReference type="NCBI Taxonomy" id="484498"/>
    <lineage>
        <taxon>Bacteria</taxon>
        <taxon>Pseudomonadati</taxon>
        <taxon>Pseudomonadota</taxon>
        <taxon>Gammaproteobacteria</taxon>
        <taxon>Oceanospirillales</taxon>
        <taxon>Oceanospirillaceae</taxon>
        <taxon>Thalassolituus</taxon>
    </lineage>
</organism>
<dbReference type="PROSITE" id="PS51257">
    <property type="entry name" value="PROKAR_LIPOPROTEIN"/>
    <property type="match status" value="1"/>
</dbReference>
<keyword evidence="2" id="KW-0732">Signal</keyword>
<dbReference type="AlphaFoldDB" id="A0A1N7MA63"/>
<dbReference type="STRING" id="484498.SAMN05421686_10556"/>
<proteinExistence type="predicted"/>
<dbReference type="InterPro" id="IPR016980">
    <property type="entry name" value="S-AdoMet-dep_MeTrfase_Alr7345"/>
</dbReference>
<keyword evidence="3" id="KW-0808">Transferase</keyword>
<dbReference type="RefSeq" id="WP_076515321.1">
    <property type="nucleotide sequence ID" value="NZ_FTOH01000005.1"/>
</dbReference>